<comment type="subcellular location">
    <subcellularLocation>
        <location evidence="1">Cell membrane</location>
        <topology evidence="1">Multi-pass membrane protein</topology>
    </subcellularLocation>
</comment>
<keyword evidence="6 7" id="KW-0472">Membrane</keyword>
<dbReference type="Pfam" id="PF00892">
    <property type="entry name" value="EamA"/>
    <property type="match status" value="1"/>
</dbReference>
<reference evidence="9 10" key="1">
    <citation type="submission" date="2018-11" db="EMBL/GenBank/DDBJ databases">
        <title>Genome sequence of strain 7197.</title>
        <authorList>
            <person name="Gao J."/>
            <person name="Sun J."/>
        </authorList>
    </citation>
    <scope>NUCLEOTIDE SEQUENCE [LARGE SCALE GENOMIC DNA]</scope>
    <source>
        <strain evidence="9 10">7197</strain>
    </source>
</reference>
<evidence type="ECO:0000313" key="9">
    <source>
        <dbReference type="EMBL" id="RQW10292.1"/>
    </source>
</evidence>
<dbReference type="SUPFAM" id="SSF103481">
    <property type="entry name" value="Multidrug resistance efflux transporter EmrE"/>
    <property type="match status" value="1"/>
</dbReference>
<feature type="transmembrane region" description="Helical" evidence="7">
    <location>
        <begin position="102"/>
        <end position="119"/>
    </location>
</feature>
<dbReference type="InterPro" id="IPR037185">
    <property type="entry name" value="EmrE-like"/>
</dbReference>
<evidence type="ECO:0000256" key="1">
    <source>
        <dbReference type="ARBA" id="ARBA00004651"/>
    </source>
</evidence>
<keyword evidence="4 7" id="KW-0812">Transmembrane</keyword>
<dbReference type="InterPro" id="IPR050638">
    <property type="entry name" value="AA-Vitamin_Transporters"/>
</dbReference>
<evidence type="ECO:0000256" key="3">
    <source>
        <dbReference type="ARBA" id="ARBA00022475"/>
    </source>
</evidence>
<accession>A0A3N9PV46</accession>
<protein>
    <submittedName>
        <fullName evidence="9">EamA family transporter</fullName>
    </submittedName>
</protein>
<organism evidence="9 10">
    <name type="scientific">Paenibacillus rhizophilus</name>
    <dbReference type="NCBI Taxonomy" id="1850366"/>
    <lineage>
        <taxon>Bacteria</taxon>
        <taxon>Bacillati</taxon>
        <taxon>Bacillota</taxon>
        <taxon>Bacilli</taxon>
        <taxon>Bacillales</taxon>
        <taxon>Paenibacillaceae</taxon>
        <taxon>Paenibacillus</taxon>
    </lineage>
</organism>
<keyword evidence="10" id="KW-1185">Reference proteome</keyword>
<dbReference type="Gene3D" id="1.10.3730.20">
    <property type="match status" value="1"/>
</dbReference>
<feature type="transmembrane region" description="Helical" evidence="7">
    <location>
        <begin position="189"/>
        <end position="211"/>
    </location>
</feature>
<sequence>MTRKVHLSAYAELSGAAMIIGSSVVAGKLSALRLPLFLSQTVCLAVALLILIPLTLHGRRNGWKVGRRDMLLLATQAFFGMFLFRVFMLYGLQYASAAEGGVMTSLAPAAVALLSWILLGERPTVRTGGGVICSLAGIAVIQLPPLLMSASGDNPASVLGILLLSAAVGGEAALTVLRKMLSPRVSSLLATTYVTAFAFFMFLVCSAAEWFRSGYKGFGPADAGIVLYYGLFVTALAYVLWFRGVAQVRLRPPYSQAVYR</sequence>
<evidence type="ECO:0000256" key="7">
    <source>
        <dbReference type="SAM" id="Phobius"/>
    </source>
</evidence>
<dbReference type="InterPro" id="IPR000620">
    <property type="entry name" value="EamA_dom"/>
</dbReference>
<keyword evidence="3" id="KW-1003">Cell membrane</keyword>
<dbReference type="GO" id="GO:0005886">
    <property type="term" value="C:plasma membrane"/>
    <property type="evidence" value="ECO:0007669"/>
    <property type="project" value="UniProtKB-SubCell"/>
</dbReference>
<evidence type="ECO:0000256" key="6">
    <source>
        <dbReference type="ARBA" id="ARBA00023136"/>
    </source>
</evidence>
<dbReference type="PANTHER" id="PTHR32322:SF18">
    <property type="entry name" value="S-ADENOSYLMETHIONINE_S-ADENOSYLHOMOCYSTEINE TRANSPORTER"/>
    <property type="match status" value="1"/>
</dbReference>
<dbReference type="EMBL" id="RQPI01000009">
    <property type="protein sequence ID" value="RQW10292.1"/>
    <property type="molecule type" value="Genomic_DNA"/>
</dbReference>
<dbReference type="AlphaFoldDB" id="A0A3N9PV46"/>
<name>A0A3N9PV46_9BACL</name>
<evidence type="ECO:0000256" key="4">
    <source>
        <dbReference type="ARBA" id="ARBA00022692"/>
    </source>
</evidence>
<evidence type="ECO:0000313" key="10">
    <source>
        <dbReference type="Proteomes" id="UP000282529"/>
    </source>
</evidence>
<dbReference type="PANTHER" id="PTHR32322">
    <property type="entry name" value="INNER MEMBRANE TRANSPORTER"/>
    <property type="match status" value="1"/>
</dbReference>
<comment type="similarity">
    <text evidence="2">Belongs to the EamA transporter family.</text>
</comment>
<dbReference type="RefSeq" id="WP_124696476.1">
    <property type="nucleotide sequence ID" value="NZ_JBHUFE010000036.1"/>
</dbReference>
<feature type="transmembrane region" description="Helical" evidence="7">
    <location>
        <begin position="156"/>
        <end position="177"/>
    </location>
</feature>
<feature type="transmembrane region" description="Helical" evidence="7">
    <location>
        <begin position="70"/>
        <end position="90"/>
    </location>
</feature>
<gene>
    <name evidence="9" type="ORF">EH198_15790</name>
</gene>
<keyword evidence="5 7" id="KW-1133">Transmembrane helix</keyword>
<feature type="transmembrane region" description="Helical" evidence="7">
    <location>
        <begin position="37"/>
        <end position="58"/>
    </location>
</feature>
<dbReference type="OrthoDB" id="9799821at2"/>
<evidence type="ECO:0000256" key="5">
    <source>
        <dbReference type="ARBA" id="ARBA00022989"/>
    </source>
</evidence>
<dbReference type="Proteomes" id="UP000282529">
    <property type="component" value="Unassembled WGS sequence"/>
</dbReference>
<feature type="transmembrane region" description="Helical" evidence="7">
    <location>
        <begin position="7"/>
        <end position="25"/>
    </location>
</feature>
<evidence type="ECO:0000259" key="8">
    <source>
        <dbReference type="Pfam" id="PF00892"/>
    </source>
</evidence>
<comment type="caution">
    <text evidence="9">The sequence shown here is derived from an EMBL/GenBank/DDBJ whole genome shotgun (WGS) entry which is preliminary data.</text>
</comment>
<feature type="transmembrane region" description="Helical" evidence="7">
    <location>
        <begin position="131"/>
        <end position="150"/>
    </location>
</feature>
<feature type="transmembrane region" description="Helical" evidence="7">
    <location>
        <begin position="223"/>
        <end position="242"/>
    </location>
</feature>
<proteinExistence type="inferred from homology"/>
<evidence type="ECO:0000256" key="2">
    <source>
        <dbReference type="ARBA" id="ARBA00007362"/>
    </source>
</evidence>
<feature type="domain" description="EamA" evidence="8">
    <location>
        <begin position="15"/>
        <end position="141"/>
    </location>
</feature>